<name>A0ABS2TK10_9ACTN</name>
<evidence type="ECO:0000313" key="3">
    <source>
        <dbReference type="Proteomes" id="UP000749040"/>
    </source>
</evidence>
<protein>
    <submittedName>
        <fullName evidence="2">Uncharacterized protein</fullName>
    </submittedName>
</protein>
<evidence type="ECO:0000313" key="2">
    <source>
        <dbReference type="EMBL" id="MBM9503676.1"/>
    </source>
</evidence>
<reference evidence="2 3" key="1">
    <citation type="submission" date="2021-01" db="EMBL/GenBank/DDBJ databases">
        <title>Streptomyces acididurans sp. nov., isolated from a peat swamp forest soil.</title>
        <authorList>
            <person name="Chantavorakit T."/>
            <person name="Duangmal K."/>
        </authorList>
    </citation>
    <scope>NUCLEOTIDE SEQUENCE [LARGE SCALE GENOMIC DNA]</scope>
    <source>
        <strain evidence="2 3">KK5PA1</strain>
    </source>
</reference>
<dbReference type="EMBL" id="JADKYB010000002">
    <property type="protein sequence ID" value="MBM9503676.1"/>
    <property type="molecule type" value="Genomic_DNA"/>
</dbReference>
<feature type="region of interest" description="Disordered" evidence="1">
    <location>
        <begin position="146"/>
        <end position="168"/>
    </location>
</feature>
<sequence>MEHPFTLAWRYVVGVLAVEDVPMAAAQLLVAGWDSPALCDLAGRSRREDADQVRGLFMETMDELRVSVPDEEAAERCLLHHVAARIAEGSLTAAAAACQIWHQTSARTELERGFADAIGVEYYFEYVTAKRPETLRAWEEAARSAAERLADAPRSEDPFPAGALPTDQ</sequence>
<keyword evidence="3" id="KW-1185">Reference proteome</keyword>
<gene>
    <name evidence="2" type="ORF">ITX44_03840</name>
</gene>
<proteinExistence type="predicted"/>
<organism evidence="2 3">
    <name type="scientific">Actinacidiphila acididurans</name>
    <dbReference type="NCBI Taxonomy" id="2784346"/>
    <lineage>
        <taxon>Bacteria</taxon>
        <taxon>Bacillati</taxon>
        <taxon>Actinomycetota</taxon>
        <taxon>Actinomycetes</taxon>
        <taxon>Kitasatosporales</taxon>
        <taxon>Streptomycetaceae</taxon>
        <taxon>Actinacidiphila</taxon>
    </lineage>
</organism>
<evidence type="ECO:0000256" key="1">
    <source>
        <dbReference type="SAM" id="MobiDB-lite"/>
    </source>
</evidence>
<dbReference type="Proteomes" id="UP000749040">
    <property type="component" value="Unassembled WGS sequence"/>
</dbReference>
<comment type="caution">
    <text evidence="2">The sequence shown here is derived from an EMBL/GenBank/DDBJ whole genome shotgun (WGS) entry which is preliminary data.</text>
</comment>
<feature type="compositionally biased region" description="Basic and acidic residues" evidence="1">
    <location>
        <begin position="146"/>
        <end position="157"/>
    </location>
</feature>
<accession>A0ABS2TK10</accession>
<dbReference type="RefSeq" id="WP_205355547.1">
    <property type="nucleotide sequence ID" value="NZ_JADKYB010000002.1"/>
</dbReference>